<reference evidence="12" key="2">
    <citation type="submission" date="2022-10" db="EMBL/GenBank/DDBJ databases">
        <authorList>
            <consortium name="ENA_rothamsted_submissions"/>
            <consortium name="culmorum"/>
            <person name="King R."/>
        </authorList>
    </citation>
    <scope>NUCLEOTIDE SEQUENCE</scope>
</reference>
<keyword evidence="3 9" id="KW-0436">Ligase</keyword>
<evidence type="ECO:0000256" key="6">
    <source>
        <dbReference type="ARBA" id="ARBA00022842"/>
    </source>
</evidence>
<feature type="binding site" evidence="9">
    <location>
        <position position="258"/>
    </location>
    <ligand>
        <name>Mg(2+)</name>
        <dbReference type="ChEBI" id="CHEBI:18420"/>
    </ligand>
</feature>
<organism evidence="12 13">
    <name type="scientific">Phaedon cochleariae</name>
    <name type="common">Mustard beetle</name>
    <dbReference type="NCBI Taxonomy" id="80249"/>
    <lineage>
        <taxon>Eukaryota</taxon>
        <taxon>Metazoa</taxon>
        <taxon>Ecdysozoa</taxon>
        <taxon>Arthropoda</taxon>
        <taxon>Hexapoda</taxon>
        <taxon>Insecta</taxon>
        <taxon>Pterygota</taxon>
        <taxon>Neoptera</taxon>
        <taxon>Endopterygota</taxon>
        <taxon>Coleoptera</taxon>
        <taxon>Polyphaga</taxon>
        <taxon>Cucujiformia</taxon>
        <taxon>Chrysomeloidea</taxon>
        <taxon>Chrysomelidae</taxon>
        <taxon>Chrysomelinae</taxon>
        <taxon>Chrysomelini</taxon>
        <taxon>Phaedon</taxon>
    </lineage>
</organism>
<dbReference type="GO" id="GO:0005524">
    <property type="term" value="F:ATP binding"/>
    <property type="evidence" value="ECO:0007669"/>
    <property type="project" value="InterPro"/>
</dbReference>
<feature type="domain" description="ATP-citrate synthase/succinyl-CoA ligase C-terminal" evidence="10">
    <location>
        <begin position="321"/>
        <end position="441"/>
    </location>
</feature>
<comment type="similarity">
    <text evidence="9">Belongs to the succinate/malate CoA ligase beta subunit family. GTP-specific subunit beta subfamily.</text>
</comment>
<dbReference type="Proteomes" id="UP001153737">
    <property type="component" value="Chromosome 14"/>
</dbReference>
<dbReference type="GO" id="GO:0005525">
    <property type="term" value="F:GTP binding"/>
    <property type="evidence" value="ECO:0007669"/>
    <property type="project" value="UniProtKB-UniRule"/>
</dbReference>
<comment type="catalytic activity">
    <reaction evidence="9">
        <text>GTP + succinate + CoA = succinyl-CoA + GDP + phosphate</text>
        <dbReference type="Rhea" id="RHEA:22120"/>
        <dbReference type="ChEBI" id="CHEBI:30031"/>
        <dbReference type="ChEBI" id="CHEBI:37565"/>
        <dbReference type="ChEBI" id="CHEBI:43474"/>
        <dbReference type="ChEBI" id="CHEBI:57287"/>
        <dbReference type="ChEBI" id="CHEBI:57292"/>
        <dbReference type="ChEBI" id="CHEBI:58189"/>
        <dbReference type="EC" id="6.2.1.4"/>
    </reaction>
</comment>
<dbReference type="InterPro" id="IPR013650">
    <property type="entry name" value="ATP-grasp_succ-CoA_synth-type"/>
</dbReference>
<dbReference type="InterPro" id="IPR005809">
    <property type="entry name" value="Succ_CoA_ligase-like_bsu"/>
</dbReference>
<dbReference type="InterPro" id="IPR017866">
    <property type="entry name" value="Succ-CoA_synthase_bsu_CS"/>
</dbReference>
<feature type="site" description="Important for substrate specificity" evidence="9">
    <location>
        <position position="64"/>
    </location>
</feature>
<proteinExistence type="inferred from homology"/>
<dbReference type="GO" id="GO:0004775">
    <property type="term" value="F:succinate-CoA ligase (ADP-forming) activity"/>
    <property type="evidence" value="ECO:0007669"/>
    <property type="project" value="UniProtKB-UniRule"/>
</dbReference>
<dbReference type="GO" id="GO:0006099">
    <property type="term" value="P:tricarboxylic acid cycle"/>
    <property type="evidence" value="ECO:0007669"/>
    <property type="project" value="UniProtKB-UniRule"/>
</dbReference>
<dbReference type="InterPro" id="IPR013815">
    <property type="entry name" value="ATP_grasp_subdomain_1"/>
</dbReference>
<gene>
    <name evidence="12" type="ORF">PHAECO_LOCUS4179</name>
</gene>
<evidence type="ECO:0000259" key="10">
    <source>
        <dbReference type="Pfam" id="PF00549"/>
    </source>
</evidence>
<feature type="domain" description="ATP-grasp fold succinyl-CoA synthetase-type" evidence="11">
    <location>
        <begin position="26"/>
        <end position="202"/>
    </location>
</feature>
<keyword evidence="7 9" id="KW-0496">Mitochondrion</keyword>
<dbReference type="GO" id="GO:0006104">
    <property type="term" value="P:succinyl-CoA metabolic process"/>
    <property type="evidence" value="ECO:0007669"/>
    <property type="project" value="InterPro"/>
</dbReference>
<comment type="subcellular location">
    <subcellularLocation>
        <location evidence="9">Mitochondrion</location>
    </subcellularLocation>
</comment>
<dbReference type="Gene3D" id="3.40.50.261">
    <property type="entry name" value="Succinyl-CoA synthetase domains"/>
    <property type="match status" value="1"/>
</dbReference>
<feature type="site" description="Important for substrate specificity" evidence="9">
    <location>
        <position position="132"/>
    </location>
</feature>
<evidence type="ECO:0000259" key="11">
    <source>
        <dbReference type="Pfam" id="PF08442"/>
    </source>
</evidence>
<dbReference type="HAMAP" id="MF_00558">
    <property type="entry name" value="Succ_CoA_beta"/>
    <property type="match status" value="1"/>
</dbReference>
<dbReference type="GO" id="GO:0005739">
    <property type="term" value="C:mitochondrion"/>
    <property type="evidence" value="ECO:0007669"/>
    <property type="project" value="UniProtKB-SubCell"/>
</dbReference>
<dbReference type="OrthoDB" id="1552at2759"/>
<evidence type="ECO:0000313" key="13">
    <source>
        <dbReference type="Proteomes" id="UP001153737"/>
    </source>
</evidence>
<feature type="binding site" evidence="9">
    <location>
        <position position="272"/>
    </location>
    <ligand>
        <name>Mg(2+)</name>
        <dbReference type="ChEBI" id="CHEBI:18420"/>
    </ligand>
</feature>
<feature type="binding site" evidence="9">
    <location>
        <position position="131"/>
    </location>
    <ligand>
        <name>GTP</name>
        <dbReference type="ChEBI" id="CHEBI:37565"/>
    </ligand>
</feature>
<dbReference type="InterPro" id="IPR034722">
    <property type="entry name" value="Succ_CoA_betaG_euk"/>
</dbReference>
<comment type="pathway">
    <text evidence="1 9">Carbohydrate metabolism; tricarboxylic acid cycle; succinate from succinyl-CoA (ligase route): step 1/1.</text>
</comment>
<keyword evidence="13" id="KW-1185">Reference proteome</keyword>
<dbReference type="FunFam" id="3.40.50.261:FF:000001">
    <property type="entry name" value="Succinate--CoA ligase [ADP-forming] subunit beta"/>
    <property type="match status" value="1"/>
</dbReference>
<dbReference type="EMBL" id="OU896720">
    <property type="protein sequence ID" value="CAG9816417.1"/>
    <property type="molecule type" value="Genomic_DNA"/>
</dbReference>
<dbReference type="Pfam" id="PF00549">
    <property type="entry name" value="Ligase_CoA"/>
    <property type="match status" value="1"/>
</dbReference>
<feature type="binding site" evidence="9">
    <location>
        <position position="323"/>
    </location>
    <ligand>
        <name>substrate</name>
        <note>ligand shared with subunit alpha</note>
    </ligand>
</feature>
<accession>A0A9N9SED7</accession>
<evidence type="ECO:0000256" key="8">
    <source>
        <dbReference type="ARBA" id="ARBA00023134"/>
    </source>
</evidence>
<dbReference type="Gene3D" id="3.30.1490.20">
    <property type="entry name" value="ATP-grasp fold, A domain"/>
    <property type="match status" value="1"/>
</dbReference>
<dbReference type="GO" id="GO:0042709">
    <property type="term" value="C:succinate-CoA ligase complex"/>
    <property type="evidence" value="ECO:0007669"/>
    <property type="project" value="TreeGrafter"/>
</dbReference>
<comment type="function">
    <text evidence="9">GTP-specific succinyl-CoA synthetase functions in the citric acid cycle (TCA), coupling the hydrolysis of succinyl-CoA to the synthesis of GTP and thus represents the only step of substrate-level phosphorylation in the TCA. The beta subunit provides nucleotide specificity of the enzyme and binds the substrate succinate, while the binding sites for coenzyme A and phosphate are found in the alpha subunit.</text>
</comment>
<dbReference type="GO" id="GO:0000287">
    <property type="term" value="F:magnesium ion binding"/>
    <property type="evidence" value="ECO:0007669"/>
    <property type="project" value="UniProtKB-UniRule"/>
</dbReference>
<dbReference type="PIRSF" id="PIRSF001554">
    <property type="entry name" value="SucCS_beta"/>
    <property type="match status" value="1"/>
</dbReference>
<comment type="subunit">
    <text evidence="9">Heterodimer of an alpha and a beta subunit. The beta subunit determines specificity for GTP.</text>
</comment>
<dbReference type="InterPro" id="IPR016102">
    <property type="entry name" value="Succinyl-CoA_synth-like"/>
</dbReference>
<evidence type="ECO:0000256" key="7">
    <source>
        <dbReference type="ARBA" id="ARBA00023128"/>
    </source>
</evidence>
<dbReference type="SUPFAM" id="SSF56059">
    <property type="entry name" value="Glutathione synthetase ATP-binding domain-like"/>
    <property type="match status" value="2"/>
</dbReference>
<protein>
    <recommendedName>
        <fullName evidence="9">Succinate--CoA ligase [GDP-forming] subunit beta, mitochondrial</fullName>
        <ecNumber evidence="9">6.2.1.4</ecNumber>
    </recommendedName>
    <alternativeName>
        <fullName evidence="9">GTP-specific succinyl-CoA synthetase subunit beta</fullName>
        <shortName evidence="9">G-SCS</shortName>
        <shortName evidence="9">GTPSCS</shortName>
    </alternativeName>
    <alternativeName>
        <fullName evidence="9">Succinyl-CoA synthetase beta-G chain</fullName>
        <shortName evidence="9">SCS-betaG</shortName>
    </alternativeName>
</protein>
<dbReference type="InterPro" id="IPR005811">
    <property type="entry name" value="SUCC_ACL_C"/>
</dbReference>
<feature type="binding site" evidence="9">
    <location>
        <begin position="380"/>
        <end position="382"/>
    </location>
    <ligand>
        <name>substrate</name>
        <note>ligand shared with subunit alpha</note>
    </ligand>
</feature>
<evidence type="ECO:0000313" key="12">
    <source>
        <dbReference type="EMBL" id="CAG9816417.1"/>
    </source>
</evidence>
<dbReference type="EC" id="6.2.1.4" evidence="9"/>
<dbReference type="AlphaFoldDB" id="A0A9N9SED7"/>
<dbReference type="HAMAP" id="MF_03221">
    <property type="entry name" value="Succ_CoA_betaG_euk"/>
    <property type="match status" value="1"/>
</dbReference>
<dbReference type="Gene3D" id="3.30.470.20">
    <property type="entry name" value="ATP-grasp fold, B domain"/>
    <property type="match status" value="2"/>
</dbReference>
<name>A0A9N9SED7_PHACE</name>
<evidence type="ECO:0000256" key="4">
    <source>
        <dbReference type="ARBA" id="ARBA00022723"/>
    </source>
</evidence>
<keyword evidence="6 9" id="KW-0460">Magnesium</keyword>
<feature type="binding site" evidence="9">
    <location>
        <begin position="75"/>
        <end position="77"/>
    </location>
    <ligand>
        <name>GTP</name>
        <dbReference type="ChEBI" id="CHEBI:37565"/>
    </ligand>
</feature>
<evidence type="ECO:0000256" key="2">
    <source>
        <dbReference type="ARBA" id="ARBA00022532"/>
    </source>
</evidence>
<reference evidence="12" key="1">
    <citation type="submission" date="2022-01" db="EMBL/GenBank/DDBJ databases">
        <authorList>
            <person name="King R."/>
        </authorList>
    </citation>
    <scope>NUCLEOTIDE SEQUENCE</scope>
</reference>
<keyword evidence="2 9" id="KW-0816">Tricarboxylic acid cycle</keyword>
<keyword evidence="5 9" id="KW-0547">Nucleotide-binding</keyword>
<evidence type="ECO:0000256" key="9">
    <source>
        <dbReference type="HAMAP-Rule" id="MF_03221"/>
    </source>
</evidence>
<dbReference type="PROSITE" id="PS01217">
    <property type="entry name" value="SUCCINYL_COA_LIG_3"/>
    <property type="match status" value="1"/>
</dbReference>
<feature type="binding site" evidence="9">
    <location>
        <position position="44"/>
    </location>
    <ligand>
        <name>GTP</name>
        <dbReference type="ChEBI" id="CHEBI:37565"/>
    </ligand>
</feature>
<dbReference type="GO" id="GO:0004776">
    <property type="term" value="F:succinate-CoA ligase (GDP-forming) activity"/>
    <property type="evidence" value="ECO:0007669"/>
    <property type="project" value="UniProtKB-EC"/>
</dbReference>
<keyword evidence="8 9" id="KW-0342">GTP-binding</keyword>
<evidence type="ECO:0000256" key="1">
    <source>
        <dbReference type="ARBA" id="ARBA00005064"/>
    </source>
</evidence>
<keyword evidence="4 9" id="KW-0479">Metal-binding</keyword>
<dbReference type="PANTHER" id="PTHR11815">
    <property type="entry name" value="SUCCINYL-COA SYNTHETASE BETA CHAIN"/>
    <property type="match status" value="1"/>
</dbReference>
<dbReference type="PANTHER" id="PTHR11815:SF10">
    <property type="entry name" value="SUCCINATE--COA LIGASE [GDP-FORMING] SUBUNIT BETA, MITOCHONDRIAL"/>
    <property type="match status" value="1"/>
</dbReference>
<evidence type="ECO:0000256" key="5">
    <source>
        <dbReference type="ARBA" id="ARBA00022741"/>
    </source>
</evidence>
<comment type="cofactor">
    <cofactor evidence="9">
        <name>Mg(2+)</name>
        <dbReference type="ChEBI" id="CHEBI:18420"/>
    </cofactor>
    <text evidence="9">Binds 1 Mg(2+) ion per subunit.</text>
</comment>
<sequence length="444" mass="48722">MTSVWNSVRNILKHHDILKVSSRNLNLLEYQSKNLLRKNGVAIQDFCLVDEHGSNELDKFNVREYVIKAQILAGGRGKGHFDNGFKGGVHITKNRSDIDNIVKQMLGHKLITKQTPTQGIEVRKIMIAESVNIKRETYLCILMDRQKNGPVIIASPAGGVDIEGVAEKTPHLLKKMPIDILEGVTPEMADELADFLQFKGTSKTIDRFDSVNLSILSIVLSKSFPPLFEGELKAKAAKEIVKLWKLFVAVDAVQIEINPLVETDENEVVAVDAKLNFDDNAAYRQKDIFAMEDTSESDPREVEASKYNLNYVGLTGSIGCLVNGAGLAMATLDIIKLHGGDPANFLDVGGNVKEEQVRAAFKIITSDERVKAVLVNVFGGIVNCGIIANGIVGALRAEPMRVPLIVRLEGTNAPEARRIIKESGLDIITIENIDEAAKMAVGFK</sequence>
<dbReference type="Pfam" id="PF08442">
    <property type="entry name" value="ATP-grasp_2"/>
    <property type="match status" value="1"/>
</dbReference>
<evidence type="ECO:0000256" key="3">
    <source>
        <dbReference type="ARBA" id="ARBA00022598"/>
    </source>
</evidence>
<dbReference type="SUPFAM" id="SSF52210">
    <property type="entry name" value="Succinyl-CoA synthetase domains"/>
    <property type="match status" value="1"/>
</dbReference>
<dbReference type="FunFam" id="3.30.1490.20:FF:000004">
    <property type="entry name" value="Succinate--CoA ligase [ADP-forming] subunit beta, mitochondrial"/>
    <property type="match status" value="1"/>
</dbReference>